<comment type="caution">
    <text evidence="1">The sequence shown here is derived from an EMBL/GenBank/DDBJ whole genome shotgun (WGS) entry which is preliminary data.</text>
</comment>
<sequence>MDYDLLAALQADLGLDNVFSGFDLSSAKPIIGDNRSLLGPHALPDGLGQLYAPREVDLATCSSAAADAVVPRGYIAHLSKPLLLPYGSEMLVAVAAQAPHEQMASLPRLAVVGTTDSGTGTPTAIVQRVIDLGMSTVTDIKLLPGAHNKGTAIVAGGERVHLVSFSAAAAAAAAAGGSAAAAADALPLIGCSAGDIREVAVSVAGVVAFGGYSEQIHMVLLPASGGGCGGGGGGGAAFPAQPPVPAGGVVSSVRWDPRSDGTILSWTTERGGLYFLDTRSSGGSSGSGGGSGGGGGRAAAPRWACGRDTYSHAYHGDNVVIVVGAGGAIDVLDRRMFKDRSSRTVASLCDPLLQDIGDVEVHETTGKVVMTGISGVSVWDISLAANGALHAFLGGYVDSAAATADSARDDMDDDGSSGSGGGASGGAAQYRGCMLADSEQPFYACVSTGSSVVKLFTL</sequence>
<reference evidence="1" key="1">
    <citation type="submission" date="2021-02" db="EMBL/GenBank/DDBJ databases">
        <title>First Annotated Genome of the Yellow-green Alga Tribonema minus.</title>
        <authorList>
            <person name="Mahan K.M."/>
        </authorList>
    </citation>
    <scope>NUCLEOTIDE SEQUENCE</scope>
    <source>
        <strain evidence="1">UTEX B ZZ1240</strain>
    </source>
</reference>
<organism evidence="1 2">
    <name type="scientific">Tribonema minus</name>
    <dbReference type="NCBI Taxonomy" id="303371"/>
    <lineage>
        <taxon>Eukaryota</taxon>
        <taxon>Sar</taxon>
        <taxon>Stramenopiles</taxon>
        <taxon>Ochrophyta</taxon>
        <taxon>PX clade</taxon>
        <taxon>Xanthophyceae</taxon>
        <taxon>Tribonematales</taxon>
        <taxon>Tribonemataceae</taxon>
        <taxon>Tribonema</taxon>
    </lineage>
</organism>
<keyword evidence="2" id="KW-1185">Reference proteome</keyword>
<name>A0A835Z1R3_9STRA</name>
<proteinExistence type="predicted"/>
<dbReference type="EMBL" id="JAFCMP010000117">
    <property type="protein sequence ID" value="KAG5185897.1"/>
    <property type="molecule type" value="Genomic_DNA"/>
</dbReference>
<accession>A0A835Z1R3</accession>
<dbReference type="Proteomes" id="UP000664859">
    <property type="component" value="Unassembled WGS sequence"/>
</dbReference>
<dbReference type="SUPFAM" id="SSF69322">
    <property type="entry name" value="Tricorn protease domain 2"/>
    <property type="match status" value="1"/>
</dbReference>
<gene>
    <name evidence="1" type="ORF">JKP88DRAFT_254656</name>
</gene>
<protein>
    <submittedName>
        <fullName evidence="1">Uncharacterized protein</fullName>
    </submittedName>
</protein>
<evidence type="ECO:0000313" key="1">
    <source>
        <dbReference type="EMBL" id="KAG5185897.1"/>
    </source>
</evidence>
<evidence type="ECO:0000313" key="2">
    <source>
        <dbReference type="Proteomes" id="UP000664859"/>
    </source>
</evidence>
<dbReference type="AlphaFoldDB" id="A0A835Z1R3"/>